<reference evidence="1 2" key="1">
    <citation type="submission" date="2013-08" db="EMBL/GenBank/DDBJ databases">
        <authorList>
            <person name="Stouthamer R."/>
            <person name="Nunney L."/>
        </authorList>
    </citation>
    <scope>NUCLEOTIDE SEQUENCE [LARGE SCALE GENOMIC DNA]</scope>
    <source>
        <strain evidence="2">ann-1</strain>
    </source>
</reference>
<protein>
    <recommendedName>
        <fullName evidence="3">Phage-related protein</fullName>
    </recommendedName>
</protein>
<evidence type="ECO:0000313" key="2">
    <source>
        <dbReference type="Proteomes" id="UP000027215"/>
    </source>
</evidence>
<dbReference type="PATRIC" id="fig|155920.8.peg.2495"/>
<dbReference type="KEGG" id="xfs:D934_10650"/>
<evidence type="ECO:0008006" key="3">
    <source>
        <dbReference type="Google" id="ProtNLM"/>
    </source>
</evidence>
<evidence type="ECO:0000313" key="1">
    <source>
        <dbReference type="EMBL" id="AIC11531.1"/>
    </source>
</evidence>
<dbReference type="AlphaFoldDB" id="A0A060HDQ7"/>
<sequence length="256" mass="27878">MLGIPLQGDRCPAQRTVSDGLAAVPCTIHPLAGIKITKRLQLGGFTGQPRQHAAFNVGQIGHHQLFMCWCNQTAAQRAAGQRHDIVKDHIHTTGFHGINANGDHWLAERGARQVVRLKQPPRPTSGAAGPVELQCAAQTAIATGAVQQRLVLSGAGGAGLPADGQQFPHRFWQQRIVKATLYRVLLHVRQRIGPTRQAQAGHTRPVFIHHIVAAGTVDELVMARRESKREVQDLLLEAVKRRETGKPLTSQGAMTR</sequence>
<gene>
    <name evidence="1" type="ORF">D934_10650</name>
</gene>
<accession>A0A060HDQ7</accession>
<dbReference type="EMBL" id="CP006696">
    <property type="protein sequence ID" value="AIC11531.1"/>
    <property type="molecule type" value="Genomic_DNA"/>
</dbReference>
<organism evidence="1 2">
    <name type="scientific">Xylella fastidiosa subsp. sandyi Ann-1</name>
    <dbReference type="NCBI Taxonomy" id="155920"/>
    <lineage>
        <taxon>Bacteria</taxon>
        <taxon>Pseudomonadati</taxon>
        <taxon>Pseudomonadota</taxon>
        <taxon>Gammaproteobacteria</taxon>
        <taxon>Lysobacterales</taxon>
        <taxon>Lysobacteraceae</taxon>
        <taxon>Xylella</taxon>
    </lineage>
</organism>
<proteinExistence type="predicted"/>
<name>A0A060HDQ7_XYLFS</name>
<dbReference type="InterPro" id="IPR027417">
    <property type="entry name" value="P-loop_NTPase"/>
</dbReference>
<dbReference type="Proteomes" id="UP000027215">
    <property type="component" value="Chromosome"/>
</dbReference>
<dbReference type="Gene3D" id="3.40.50.300">
    <property type="entry name" value="P-loop containing nucleotide triphosphate hydrolases"/>
    <property type="match status" value="1"/>
</dbReference>
<dbReference type="HOGENOM" id="CLU_1085675_0_0_6"/>